<protein>
    <recommendedName>
        <fullName evidence="9">DUF1772-domain-containing protein</fullName>
    </recommendedName>
</protein>
<dbReference type="RefSeq" id="XP_038749897.1">
    <property type="nucleotide sequence ID" value="XM_038885109.1"/>
</dbReference>
<dbReference type="EMBL" id="JAATWM020000005">
    <property type="protein sequence ID" value="KAF9880436.1"/>
    <property type="molecule type" value="Genomic_DNA"/>
</dbReference>
<keyword evidence="4 6" id="KW-0472">Membrane</keyword>
<gene>
    <name evidence="7" type="ORF">CkaCkLH20_02390</name>
</gene>
<keyword evidence="2 6" id="KW-0812">Transmembrane</keyword>
<name>A0A9P6IEI6_9PEZI</name>
<evidence type="ECO:0008006" key="9">
    <source>
        <dbReference type="Google" id="ProtNLM"/>
    </source>
</evidence>
<dbReference type="OrthoDB" id="5954308at2759"/>
<keyword evidence="8" id="KW-1185">Reference proteome</keyword>
<comment type="caution">
    <text evidence="7">The sequence shown here is derived from an EMBL/GenBank/DDBJ whole genome shotgun (WGS) entry which is preliminary data.</text>
</comment>
<proteinExistence type="inferred from homology"/>
<evidence type="ECO:0000313" key="7">
    <source>
        <dbReference type="EMBL" id="KAF9880436.1"/>
    </source>
</evidence>
<evidence type="ECO:0000256" key="2">
    <source>
        <dbReference type="ARBA" id="ARBA00022692"/>
    </source>
</evidence>
<evidence type="ECO:0000256" key="6">
    <source>
        <dbReference type="SAM" id="Phobius"/>
    </source>
</evidence>
<evidence type="ECO:0000256" key="1">
    <source>
        <dbReference type="ARBA" id="ARBA00004141"/>
    </source>
</evidence>
<dbReference type="GO" id="GO:0016020">
    <property type="term" value="C:membrane"/>
    <property type="evidence" value="ECO:0007669"/>
    <property type="project" value="UniProtKB-SubCell"/>
</dbReference>
<comment type="subcellular location">
    <subcellularLocation>
        <location evidence="1">Membrane</location>
        <topology evidence="1">Multi-pass membrane protein</topology>
    </subcellularLocation>
</comment>
<keyword evidence="3 6" id="KW-1133">Transmembrane helix</keyword>
<evidence type="ECO:0000256" key="3">
    <source>
        <dbReference type="ARBA" id="ARBA00022989"/>
    </source>
</evidence>
<organism evidence="7 8">
    <name type="scientific">Colletotrichum karsti</name>
    <dbReference type="NCBI Taxonomy" id="1095194"/>
    <lineage>
        <taxon>Eukaryota</taxon>
        <taxon>Fungi</taxon>
        <taxon>Dikarya</taxon>
        <taxon>Ascomycota</taxon>
        <taxon>Pezizomycotina</taxon>
        <taxon>Sordariomycetes</taxon>
        <taxon>Hypocreomycetidae</taxon>
        <taxon>Glomerellales</taxon>
        <taxon>Glomerellaceae</taxon>
        <taxon>Colletotrichum</taxon>
        <taxon>Colletotrichum boninense species complex</taxon>
    </lineage>
</organism>
<feature type="transmembrane region" description="Helical" evidence="6">
    <location>
        <begin position="12"/>
        <end position="31"/>
    </location>
</feature>
<reference evidence="7" key="1">
    <citation type="submission" date="2020-03" db="EMBL/GenBank/DDBJ databases">
        <authorList>
            <person name="He L."/>
        </authorList>
    </citation>
    <scope>NUCLEOTIDE SEQUENCE</scope>
    <source>
        <strain evidence="7">CkLH20</strain>
    </source>
</reference>
<evidence type="ECO:0000313" key="8">
    <source>
        <dbReference type="Proteomes" id="UP000781932"/>
    </source>
</evidence>
<accession>A0A9P6IEI6</accession>
<evidence type="ECO:0000256" key="4">
    <source>
        <dbReference type="ARBA" id="ARBA00023136"/>
    </source>
</evidence>
<dbReference type="InterPro" id="IPR013901">
    <property type="entry name" value="Anthrone_oxy"/>
</dbReference>
<evidence type="ECO:0000256" key="5">
    <source>
        <dbReference type="ARBA" id="ARBA00034313"/>
    </source>
</evidence>
<dbReference type="PANTHER" id="PTHR35042:SF1">
    <property type="entry name" value="DUF1772-DOMAIN-CONTAINING PROTEIN"/>
    <property type="match status" value="1"/>
</dbReference>
<comment type="similarity">
    <text evidence="5">Belongs to the anthrone oxygenase family.</text>
</comment>
<dbReference type="Pfam" id="PF08592">
    <property type="entry name" value="Anthrone_oxy"/>
    <property type="match status" value="1"/>
</dbReference>
<sequence length="154" mass="16827">MSVSSEALTFTLAGFMSGYYFSGAFVFMPAVQKAPSPLIAQQWRRAWDVGRYVGKIVVTGTAASFAYLAYVEPMKGGNPRFLMFAAAAAIVGAIVPYTVYVSYPYNEAINRQFGAMKDEDGDLKKLVTEWGRTDWKRSLLAFVGTTVGLCGALF</sequence>
<dbReference type="AlphaFoldDB" id="A0A9P6IEI6"/>
<feature type="transmembrane region" description="Helical" evidence="6">
    <location>
        <begin position="52"/>
        <end position="70"/>
    </location>
</feature>
<dbReference type="GeneID" id="62158183"/>
<feature type="transmembrane region" description="Helical" evidence="6">
    <location>
        <begin position="82"/>
        <end position="103"/>
    </location>
</feature>
<reference evidence="7" key="2">
    <citation type="submission" date="2020-11" db="EMBL/GenBank/DDBJ databases">
        <title>Whole genome sequencing of Colletotrichum sp.</title>
        <authorList>
            <person name="Li H."/>
        </authorList>
    </citation>
    <scope>NUCLEOTIDE SEQUENCE</scope>
    <source>
        <strain evidence="7">CkLH20</strain>
    </source>
</reference>
<dbReference type="PANTHER" id="PTHR35042">
    <property type="entry name" value="ANTHRONE OXYGENASE ENCC"/>
    <property type="match status" value="1"/>
</dbReference>
<dbReference type="Proteomes" id="UP000781932">
    <property type="component" value="Unassembled WGS sequence"/>
</dbReference>